<dbReference type="PANTHER" id="PTHR30329">
    <property type="entry name" value="STATOR ELEMENT OF FLAGELLAR MOTOR COMPLEX"/>
    <property type="match status" value="1"/>
</dbReference>
<dbReference type="SUPFAM" id="SSF103088">
    <property type="entry name" value="OmpA-like"/>
    <property type="match status" value="1"/>
</dbReference>
<dbReference type="Pfam" id="PF00691">
    <property type="entry name" value="OmpA"/>
    <property type="match status" value="1"/>
</dbReference>
<feature type="region of interest" description="Disordered" evidence="5">
    <location>
        <begin position="239"/>
        <end position="263"/>
    </location>
</feature>
<dbReference type="InterPro" id="IPR006664">
    <property type="entry name" value="OMP_bac"/>
</dbReference>
<dbReference type="Proteomes" id="UP000808337">
    <property type="component" value="Unassembled WGS sequence"/>
</dbReference>
<feature type="domain" description="OmpA-like" evidence="6">
    <location>
        <begin position="290"/>
        <end position="407"/>
    </location>
</feature>
<dbReference type="CDD" id="cd07185">
    <property type="entry name" value="OmpA_C-like"/>
    <property type="match status" value="1"/>
</dbReference>
<comment type="caution">
    <text evidence="7">The sequence shown here is derived from an EMBL/GenBank/DDBJ whole genome shotgun (WGS) entry which is preliminary data.</text>
</comment>
<proteinExistence type="predicted"/>
<dbReference type="AlphaFoldDB" id="A0A9D7T256"/>
<dbReference type="InterPro" id="IPR036737">
    <property type="entry name" value="OmpA-like_sf"/>
</dbReference>
<accession>A0A9D7T256</accession>
<evidence type="ECO:0000313" key="7">
    <source>
        <dbReference type="EMBL" id="MBK9984964.1"/>
    </source>
</evidence>
<evidence type="ECO:0000256" key="5">
    <source>
        <dbReference type="SAM" id="MobiDB-lite"/>
    </source>
</evidence>
<dbReference type="EMBL" id="JADKGY010000032">
    <property type="protein sequence ID" value="MBK9984964.1"/>
    <property type="molecule type" value="Genomic_DNA"/>
</dbReference>
<dbReference type="GO" id="GO:0009279">
    <property type="term" value="C:cell outer membrane"/>
    <property type="evidence" value="ECO:0007669"/>
    <property type="project" value="UniProtKB-SubCell"/>
</dbReference>
<evidence type="ECO:0000256" key="2">
    <source>
        <dbReference type="ARBA" id="ARBA00023136"/>
    </source>
</evidence>
<dbReference type="PROSITE" id="PS51123">
    <property type="entry name" value="OMPA_2"/>
    <property type="match status" value="1"/>
</dbReference>
<name>A0A9D7T256_9BACT</name>
<evidence type="ECO:0000256" key="1">
    <source>
        <dbReference type="ARBA" id="ARBA00004442"/>
    </source>
</evidence>
<organism evidence="7 8">
    <name type="scientific">Candidatus Opimibacter skivensis</name>
    <dbReference type="NCBI Taxonomy" id="2982028"/>
    <lineage>
        <taxon>Bacteria</taxon>
        <taxon>Pseudomonadati</taxon>
        <taxon>Bacteroidota</taxon>
        <taxon>Saprospiria</taxon>
        <taxon>Saprospirales</taxon>
        <taxon>Saprospiraceae</taxon>
        <taxon>Candidatus Opimibacter</taxon>
    </lineage>
</organism>
<dbReference type="PANTHER" id="PTHR30329:SF21">
    <property type="entry name" value="LIPOPROTEIN YIAD-RELATED"/>
    <property type="match status" value="1"/>
</dbReference>
<keyword evidence="3" id="KW-0998">Cell outer membrane</keyword>
<evidence type="ECO:0000256" key="4">
    <source>
        <dbReference type="PROSITE-ProRule" id="PRU00473"/>
    </source>
</evidence>
<dbReference type="PRINTS" id="PR01021">
    <property type="entry name" value="OMPADOMAIN"/>
</dbReference>
<reference evidence="7 8" key="1">
    <citation type="submission" date="2020-10" db="EMBL/GenBank/DDBJ databases">
        <title>Connecting structure to function with the recovery of over 1000 high-quality activated sludge metagenome-assembled genomes encoding full-length rRNA genes using long-read sequencing.</title>
        <authorList>
            <person name="Singleton C.M."/>
            <person name="Petriglieri F."/>
            <person name="Kristensen J.M."/>
            <person name="Kirkegaard R.H."/>
            <person name="Michaelsen T.Y."/>
            <person name="Andersen M.H."/>
            <person name="Karst S.M."/>
            <person name="Dueholm M.S."/>
            <person name="Nielsen P.H."/>
            <person name="Albertsen M."/>
        </authorList>
    </citation>
    <scope>NUCLEOTIDE SEQUENCE [LARGE SCALE GENOMIC DNA]</scope>
    <source>
        <strain evidence="7">Ribe_18-Q3-R11-54_MAXAC.273</strain>
    </source>
</reference>
<evidence type="ECO:0000259" key="6">
    <source>
        <dbReference type="PROSITE" id="PS51123"/>
    </source>
</evidence>
<protein>
    <submittedName>
        <fullName evidence="7">OmpA family protein</fullName>
    </submittedName>
</protein>
<dbReference type="Gene3D" id="3.30.1330.60">
    <property type="entry name" value="OmpA-like domain"/>
    <property type="match status" value="1"/>
</dbReference>
<gene>
    <name evidence="7" type="ORF">IPP15_21805</name>
</gene>
<evidence type="ECO:0000313" key="8">
    <source>
        <dbReference type="Proteomes" id="UP000808337"/>
    </source>
</evidence>
<feature type="compositionally biased region" description="Low complexity" evidence="5">
    <location>
        <begin position="239"/>
        <end position="261"/>
    </location>
</feature>
<keyword evidence="2 4" id="KW-0472">Membrane</keyword>
<evidence type="ECO:0000256" key="3">
    <source>
        <dbReference type="ARBA" id="ARBA00023237"/>
    </source>
</evidence>
<dbReference type="InterPro" id="IPR006665">
    <property type="entry name" value="OmpA-like"/>
</dbReference>
<dbReference type="InterPro" id="IPR050330">
    <property type="entry name" value="Bact_OuterMem_StrucFunc"/>
</dbReference>
<comment type="subcellular location">
    <subcellularLocation>
        <location evidence="1">Cell outer membrane</location>
    </subcellularLocation>
</comment>
<sequence length="407" mass="45228">MRYTHFLFSFILCFSFALLVTGQEVITLQNPSFEDMPRAGTAYTPAIKGWNDCGLSKFPGETPPDIHPVPVVAWEVSKPAYDGDTYLGMVVRYNDTYESLSQALSSPVIGGTCYAFSAFLSRSDQYKSGTTRSNSVLENFVRPAVLQIWGGNSFCDKAELLGESPAIANSDWKLFKFLFHPQQTHKYITIEAFYKTPILEAYNGHILVDGLSDIVPVDCPLIPQDLIGVMYELPTKVESTTTSGGSHSSTTTKTKTGGSSSNVDTKTISVPPKVFKANLLPELDQTKLFVGQKIRLTHLYFNADSINLLSDSYKVLDELADYLKSYPKTTIEIGGHTNTIPSEEYCNALSTARAKSVQDYLISQGIPEARLSYKGYGKHDPLIPYDKYNRDARLKNQRVEIKILSLK</sequence>